<accession>X1MXI3</accession>
<dbReference type="AlphaFoldDB" id="X1MXI3"/>
<proteinExistence type="predicted"/>
<feature type="non-terminal residue" evidence="1">
    <location>
        <position position="40"/>
    </location>
</feature>
<organism evidence="1">
    <name type="scientific">marine sediment metagenome</name>
    <dbReference type="NCBI Taxonomy" id="412755"/>
    <lineage>
        <taxon>unclassified sequences</taxon>
        <taxon>metagenomes</taxon>
        <taxon>ecological metagenomes</taxon>
    </lineage>
</organism>
<comment type="caution">
    <text evidence="1">The sequence shown here is derived from an EMBL/GenBank/DDBJ whole genome shotgun (WGS) entry which is preliminary data.</text>
</comment>
<protein>
    <submittedName>
        <fullName evidence="1">Uncharacterized protein</fullName>
    </submittedName>
</protein>
<gene>
    <name evidence="1" type="ORF">S06H3_40307</name>
</gene>
<reference evidence="1" key="1">
    <citation type="journal article" date="2014" name="Front. Microbiol.">
        <title>High frequency of phylogenetically diverse reductive dehalogenase-homologous genes in deep subseafloor sedimentary metagenomes.</title>
        <authorList>
            <person name="Kawai M."/>
            <person name="Futagami T."/>
            <person name="Toyoda A."/>
            <person name="Takaki Y."/>
            <person name="Nishi S."/>
            <person name="Hori S."/>
            <person name="Arai W."/>
            <person name="Tsubouchi T."/>
            <person name="Morono Y."/>
            <person name="Uchiyama I."/>
            <person name="Ito T."/>
            <person name="Fujiyama A."/>
            <person name="Inagaki F."/>
            <person name="Takami H."/>
        </authorList>
    </citation>
    <scope>NUCLEOTIDE SEQUENCE</scope>
    <source>
        <strain evidence="1">Expedition CK06-06</strain>
    </source>
</reference>
<evidence type="ECO:0000313" key="1">
    <source>
        <dbReference type="EMBL" id="GAI36437.1"/>
    </source>
</evidence>
<sequence length="40" mass="4081">MKPFYLIGGEASSQSQGVDSGGKQGFIGIHIANAGNKCLV</sequence>
<name>X1MXI3_9ZZZZ</name>
<dbReference type="EMBL" id="BARV01024727">
    <property type="protein sequence ID" value="GAI36437.1"/>
    <property type="molecule type" value="Genomic_DNA"/>
</dbReference>